<dbReference type="PROSITE" id="PS50075">
    <property type="entry name" value="CARRIER"/>
    <property type="match status" value="1"/>
</dbReference>
<dbReference type="SUPFAM" id="SSF56801">
    <property type="entry name" value="Acetyl-CoA synthetase-like"/>
    <property type="match status" value="1"/>
</dbReference>
<reference evidence="2" key="1">
    <citation type="submission" date="2021-02" db="EMBL/GenBank/DDBJ databases">
        <authorList>
            <person name="Nowell W R."/>
        </authorList>
    </citation>
    <scope>NUCLEOTIDE SEQUENCE</scope>
</reference>
<organism evidence="2 3">
    <name type="scientific">Adineta ricciae</name>
    <name type="common">Rotifer</name>
    <dbReference type="NCBI Taxonomy" id="249248"/>
    <lineage>
        <taxon>Eukaryota</taxon>
        <taxon>Metazoa</taxon>
        <taxon>Spiralia</taxon>
        <taxon>Gnathifera</taxon>
        <taxon>Rotifera</taxon>
        <taxon>Eurotatoria</taxon>
        <taxon>Bdelloidea</taxon>
        <taxon>Adinetida</taxon>
        <taxon>Adinetidae</taxon>
        <taxon>Adineta</taxon>
    </lineage>
</organism>
<accession>A0A816G5F4</accession>
<keyword evidence="3" id="KW-1185">Reference proteome</keyword>
<dbReference type="InterPro" id="IPR023213">
    <property type="entry name" value="CAT-like_dom_sf"/>
</dbReference>
<dbReference type="GO" id="GO:0043041">
    <property type="term" value="P:amino acid activation for nonribosomal peptide biosynthetic process"/>
    <property type="evidence" value="ECO:0007669"/>
    <property type="project" value="TreeGrafter"/>
</dbReference>
<dbReference type="Gene3D" id="3.30.559.30">
    <property type="entry name" value="Nonribosomal peptide synthetase, condensation domain"/>
    <property type="match status" value="1"/>
</dbReference>
<feature type="domain" description="Carrier" evidence="1">
    <location>
        <begin position="67"/>
        <end position="145"/>
    </location>
</feature>
<dbReference type="InterPro" id="IPR009081">
    <property type="entry name" value="PP-bd_ACP"/>
</dbReference>
<dbReference type="GO" id="GO:0031177">
    <property type="term" value="F:phosphopantetheine binding"/>
    <property type="evidence" value="ECO:0007669"/>
    <property type="project" value="TreeGrafter"/>
</dbReference>
<comment type="caution">
    <text evidence="2">The sequence shown here is derived from an EMBL/GenBank/DDBJ whole genome shotgun (WGS) entry which is preliminary data.</text>
</comment>
<dbReference type="Pfam" id="PF00550">
    <property type="entry name" value="PP-binding"/>
    <property type="match status" value="1"/>
</dbReference>
<dbReference type="Pfam" id="PF00668">
    <property type="entry name" value="Condensation"/>
    <property type="match status" value="1"/>
</dbReference>
<dbReference type="GO" id="GO:0003824">
    <property type="term" value="F:catalytic activity"/>
    <property type="evidence" value="ECO:0007669"/>
    <property type="project" value="InterPro"/>
</dbReference>
<proteinExistence type="predicted"/>
<dbReference type="Gene3D" id="1.10.1200.10">
    <property type="entry name" value="ACP-like"/>
    <property type="match status" value="1"/>
</dbReference>
<feature type="non-terminal residue" evidence="2">
    <location>
        <position position="1"/>
    </location>
</feature>
<dbReference type="Proteomes" id="UP000663828">
    <property type="component" value="Unassembled WGS sequence"/>
</dbReference>
<protein>
    <recommendedName>
        <fullName evidence="1">Carrier domain-containing protein</fullName>
    </recommendedName>
</protein>
<dbReference type="PANTHER" id="PTHR45527">
    <property type="entry name" value="NONRIBOSOMAL PEPTIDE SYNTHETASE"/>
    <property type="match status" value="1"/>
</dbReference>
<dbReference type="GO" id="GO:0044550">
    <property type="term" value="P:secondary metabolite biosynthetic process"/>
    <property type="evidence" value="ECO:0007669"/>
    <property type="project" value="TreeGrafter"/>
</dbReference>
<dbReference type="SUPFAM" id="SSF47336">
    <property type="entry name" value="ACP-like"/>
    <property type="match status" value="1"/>
</dbReference>
<dbReference type="PANTHER" id="PTHR45527:SF1">
    <property type="entry name" value="FATTY ACID SYNTHASE"/>
    <property type="match status" value="1"/>
</dbReference>
<dbReference type="Gene3D" id="3.30.300.30">
    <property type="match status" value="1"/>
</dbReference>
<dbReference type="AlphaFoldDB" id="A0A816G5F4"/>
<evidence type="ECO:0000313" key="3">
    <source>
        <dbReference type="Proteomes" id="UP000663828"/>
    </source>
</evidence>
<dbReference type="InterPro" id="IPR001242">
    <property type="entry name" value="Condensation_dom"/>
</dbReference>
<dbReference type="Gene3D" id="3.30.559.10">
    <property type="entry name" value="Chloramphenicol acetyltransferase-like domain"/>
    <property type="match status" value="1"/>
</dbReference>
<evidence type="ECO:0000259" key="1">
    <source>
        <dbReference type="PROSITE" id="PS50075"/>
    </source>
</evidence>
<gene>
    <name evidence="2" type="ORF">XAT740_LOCUS58384</name>
</gene>
<dbReference type="GO" id="GO:0005829">
    <property type="term" value="C:cytosol"/>
    <property type="evidence" value="ECO:0007669"/>
    <property type="project" value="TreeGrafter"/>
</dbReference>
<dbReference type="InterPro" id="IPR036736">
    <property type="entry name" value="ACP-like_sf"/>
</dbReference>
<evidence type="ECO:0000313" key="2">
    <source>
        <dbReference type="EMBL" id="CAF1669436.1"/>
    </source>
</evidence>
<sequence>SSSATNKKQLREYCQSHLPPHMIPSLFIFLDKLPLNANGKIDRKLLPSPDLSDFSSADVDVDVEYKLPRNEIESTVHEIWCETFQRKQISIDTNLFDIGGHSLILMQLIYRYKRRLHLDTNYLCIVDLFQHPTIVEHAQLIRVVTKNTSDIDSCSWFSLYLDEARVSFSQERVFLDEHISLRDNHIMYAMPSLYRLASVNTNDFLSITRLHDALRRVIIKHSSLRTALYHDADGNIIQRSIDVRTNDAQWDTYKFSVRDVPHDDQQTNEVISEILNQSDLFDLSKGHVINCHVLRRHRPQNRIPNYDDDILKNDDLILFSVHHAFFDGASTLLFIRELSLAYENTTLSSTDENKLTYIDYSVHERLLDMTVSRNFWRSQLEGYNLEQRLSLPVDRHRTSVDERSGLACTAEIVFDDEMLISFLDYASVHHLTLFQLGLSLFYVFLFKLTHGQTDLCISSLNANRYRSELENMIGMFVSTLPFRVQLDGAWLFDEVLQYVKEKSLSIYEHSFYPLQTIVTDFHLNLSNIGFLETMFEFVSVAASDQRFSFGGVTFQELVVEPSYEVVKFDFSASFVYNPLWTEKKLSCSLLSSNIFDRASINKIAQRFKHFIRQLLVRSSIMRETSSPNKSIDELCLMLPEEIAELQETIFTYSGKITKEGKYTYSYGNLLLSFVTGSSI</sequence>
<name>A0A816G5F4_ADIRI</name>
<dbReference type="EMBL" id="CAJNOR010012726">
    <property type="protein sequence ID" value="CAF1669436.1"/>
    <property type="molecule type" value="Genomic_DNA"/>
</dbReference>
<dbReference type="SUPFAM" id="SSF52777">
    <property type="entry name" value="CoA-dependent acyltransferases"/>
    <property type="match status" value="2"/>
</dbReference>
<dbReference type="InterPro" id="IPR045851">
    <property type="entry name" value="AMP-bd_C_sf"/>
</dbReference>